<evidence type="ECO:0000259" key="2">
    <source>
        <dbReference type="Pfam" id="PF03168"/>
    </source>
</evidence>
<keyword evidence="1" id="KW-0812">Transmembrane</keyword>
<organism evidence="3 4">
    <name type="scientific">Hevea brasiliensis</name>
    <name type="common">Para rubber tree</name>
    <name type="synonym">Siphonia brasiliensis</name>
    <dbReference type="NCBI Taxonomy" id="3981"/>
    <lineage>
        <taxon>Eukaryota</taxon>
        <taxon>Viridiplantae</taxon>
        <taxon>Streptophyta</taxon>
        <taxon>Embryophyta</taxon>
        <taxon>Tracheophyta</taxon>
        <taxon>Spermatophyta</taxon>
        <taxon>Magnoliopsida</taxon>
        <taxon>eudicotyledons</taxon>
        <taxon>Gunneridae</taxon>
        <taxon>Pentapetalae</taxon>
        <taxon>rosids</taxon>
        <taxon>fabids</taxon>
        <taxon>Malpighiales</taxon>
        <taxon>Euphorbiaceae</taxon>
        <taxon>Crotonoideae</taxon>
        <taxon>Micrandreae</taxon>
        <taxon>Hevea</taxon>
    </lineage>
</organism>
<dbReference type="Pfam" id="PF03168">
    <property type="entry name" value="LEA_2"/>
    <property type="match status" value="1"/>
</dbReference>
<dbReference type="Proteomes" id="UP001174677">
    <property type="component" value="Chromosome 16"/>
</dbReference>
<accession>A0ABQ9KUB6</accession>
<evidence type="ECO:0000313" key="3">
    <source>
        <dbReference type="EMBL" id="KAJ9148000.1"/>
    </source>
</evidence>
<keyword evidence="1" id="KW-1133">Transmembrane helix</keyword>
<feature type="domain" description="Late embryogenesis abundant protein LEA-2 subgroup" evidence="2">
    <location>
        <begin position="103"/>
        <end position="202"/>
    </location>
</feature>
<name>A0ABQ9KUB6_HEVBR</name>
<keyword evidence="1" id="KW-0472">Membrane</keyword>
<feature type="transmembrane region" description="Helical" evidence="1">
    <location>
        <begin position="40"/>
        <end position="63"/>
    </location>
</feature>
<gene>
    <name evidence="3" type="ORF">P3X46_030099</name>
</gene>
<dbReference type="InterPro" id="IPR055301">
    <property type="entry name" value="Lea14-like_2"/>
</dbReference>
<dbReference type="EMBL" id="JARPOI010000016">
    <property type="protein sequence ID" value="KAJ9148000.1"/>
    <property type="molecule type" value="Genomic_DNA"/>
</dbReference>
<sequence>MAETTEQAKPLAASAFQSLSDEEEALSTQLKLHQRKCIKCCGCFIAFLLILAVTVLVLFFTVFHIKDPVVRMNTLTLDLEPLLLPNGSFSFRTDANVTLLADISLKNPNFASFKFNNGTTTVLYGGTVVGEARTPSEKAKARRTIHMNVTVNMIPEKILEVASWVKDAISGSLTVSTSTVIDGKVKILNIIKKHLAVEVNCTIKYHFLSQEIQENCRPHFL</sequence>
<protein>
    <recommendedName>
        <fullName evidence="2">Late embryogenesis abundant protein LEA-2 subgroup domain-containing protein</fullName>
    </recommendedName>
</protein>
<keyword evidence="4" id="KW-1185">Reference proteome</keyword>
<dbReference type="SUPFAM" id="SSF117070">
    <property type="entry name" value="LEA14-like"/>
    <property type="match status" value="1"/>
</dbReference>
<proteinExistence type="predicted"/>
<comment type="caution">
    <text evidence="3">The sequence shown here is derived from an EMBL/GenBank/DDBJ whole genome shotgun (WGS) entry which is preliminary data.</text>
</comment>
<dbReference type="Gene3D" id="2.60.40.1820">
    <property type="match status" value="1"/>
</dbReference>
<dbReference type="PANTHER" id="PTHR31852">
    <property type="entry name" value="LATE EMBRYOGENESIS ABUNDANT (LEA) HYDROXYPROLINE-RICH GLYCOPROTEIN FAMILY"/>
    <property type="match status" value="1"/>
</dbReference>
<evidence type="ECO:0000313" key="4">
    <source>
        <dbReference type="Proteomes" id="UP001174677"/>
    </source>
</evidence>
<evidence type="ECO:0000256" key="1">
    <source>
        <dbReference type="SAM" id="Phobius"/>
    </source>
</evidence>
<reference evidence="3" key="1">
    <citation type="journal article" date="2023" name="Plant Biotechnol. J.">
        <title>Chromosome-level wild Hevea brasiliensis genome provides new tools for genomic-assisted breeding and valuable loci to elevate rubber yield.</title>
        <authorList>
            <person name="Cheng H."/>
            <person name="Song X."/>
            <person name="Hu Y."/>
            <person name="Wu T."/>
            <person name="Yang Q."/>
            <person name="An Z."/>
            <person name="Feng S."/>
            <person name="Deng Z."/>
            <person name="Wu W."/>
            <person name="Zeng X."/>
            <person name="Tu M."/>
            <person name="Wang X."/>
            <person name="Huang H."/>
        </authorList>
    </citation>
    <scope>NUCLEOTIDE SEQUENCE</scope>
    <source>
        <strain evidence="3">MT/VB/25A 57/8</strain>
    </source>
</reference>
<dbReference type="InterPro" id="IPR004864">
    <property type="entry name" value="LEA_2"/>
</dbReference>